<dbReference type="AlphaFoldDB" id="A0A2I1GFQ2"/>
<proteinExistence type="predicted"/>
<comment type="caution">
    <text evidence="2">The sequence shown here is derived from an EMBL/GenBank/DDBJ whole genome shotgun (WGS) entry which is preliminary data.</text>
</comment>
<name>A0A2I1GFQ2_9GLOM</name>
<dbReference type="VEuPathDB" id="FungiDB:FUN_016891"/>
<protein>
    <submittedName>
        <fullName evidence="2">Uncharacterized protein</fullName>
    </submittedName>
</protein>
<organism evidence="2 3">
    <name type="scientific">Rhizophagus irregularis</name>
    <dbReference type="NCBI Taxonomy" id="588596"/>
    <lineage>
        <taxon>Eukaryota</taxon>
        <taxon>Fungi</taxon>
        <taxon>Fungi incertae sedis</taxon>
        <taxon>Mucoromycota</taxon>
        <taxon>Glomeromycotina</taxon>
        <taxon>Glomeromycetes</taxon>
        <taxon>Glomerales</taxon>
        <taxon>Glomeraceae</taxon>
        <taxon>Rhizophagus</taxon>
    </lineage>
</organism>
<reference evidence="2 3" key="1">
    <citation type="submission" date="2015-10" db="EMBL/GenBank/DDBJ databases">
        <title>Genome analyses suggest a sexual origin of heterokaryosis in a supposedly ancient asexual fungus.</title>
        <authorList>
            <person name="Ropars J."/>
            <person name="Sedzielewska K."/>
            <person name="Noel J."/>
            <person name="Charron P."/>
            <person name="Farinelli L."/>
            <person name="Marton T."/>
            <person name="Kruger M."/>
            <person name="Pelin A."/>
            <person name="Brachmann A."/>
            <person name="Corradi N."/>
        </authorList>
    </citation>
    <scope>NUCLEOTIDE SEQUENCE [LARGE SCALE GENOMIC DNA]</scope>
    <source>
        <strain evidence="2 3">A4</strain>
    </source>
</reference>
<dbReference type="EMBL" id="LLXI01000385">
    <property type="protein sequence ID" value="PKY45461.1"/>
    <property type="molecule type" value="Genomic_DNA"/>
</dbReference>
<keyword evidence="3" id="KW-1185">Reference proteome</keyword>
<feature type="region of interest" description="Disordered" evidence="1">
    <location>
        <begin position="101"/>
        <end position="120"/>
    </location>
</feature>
<dbReference type="Proteomes" id="UP000234323">
    <property type="component" value="Unassembled WGS sequence"/>
</dbReference>
<feature type="non-terminal residue" evidence="2">
    <location>
        <position position="259"/>
    </location>
</feature>
<sequence length="259" mass="29392">MALSLGQTQNGEEAIPVVTVPTVDVPDSVIDQLSNEVRRVPSDLDGNDEEMVDFLDEAYKKSISNEIRERRWEKKRRDQEALVISQDVTKIPEVTDMLTSEQDEQDLSQSYEASSESIRSAPQVNASKLACNLENREDSSRLESCDVEELKSDQHDEVIAKLDKNIIVEQELKQQLSSPAHTTTLDQTLEGQDPSSDTAQNIVCMFRKANKLGQESILYWYYFIEKYDKRIDNLVSGGVKKKTATSMVYQEIKQLLPDI</sequence>
<dbReference type="VEuPathDB" id="FungiDB:RhiirA1_493141"/>
<evidence type="ECO:0000313" key="3">
    <source>
        <dbReference type="Proteomes" id="UP000234323"/>
    </source>
</evidence>
<evidence type="ECO:0000313" key="2">
    <source>
        <dbReference type="EMBL" id="PKY45461.1"/>
    </source>
</evidence>
<evidence type="ECO:0000256" key="1">
    <source>
        <dbReference type="SAM" id="MobiDB-lite"/>
    </source>
</evidence>
<gene>
    <name evidence="2" type="ORF">RhiirA4_401249</name>
</gene>
<feature type="compositionally biased region" description="Polar residues" evidence="1">
    <location>
        <begin position="107"/>
        <end position="120"/>
    </location>
</feature>
<dbReference type="VEuPathDB" id="FungiDB:RhiirFUN_005755"/>
<accession>A0A2I1GFQ2</accession>